<dbReference type="SUPFAM" id="SSF47473">
    <property type="entry name" value="EF-hand"/>
    <property type="match status" value="1"/>
</dbReference>
<evidence type="ECO:0000256" key="2">
    <source>
        <dbReference type="ARBA" id="ARBA00023273"/>
    </source>
</evidence>
<reference evidence="4" key="1">
    <citation type="submission" date="2021-01" db="EMBL/GenBank/DDBJ databases">
        <authorList>
            <person name="Corre E."/>
            <person name="Pelletier E."/>
            <person name="Niang G."/>
            <person name="Scheremetjew M."/>
            <person name="Finn R."/>
            <person name="Kale V."/>
            <person name="Holt S."/>
            <person name="Cochrane G."/>
            <person name="Meng A."/>
            <person name="Brown T."/>
            <person name="Cohen L."/>
        </authorList>
    </citation>
    <scope>NUCLEOTIDE SEQUENCE</scope>
    <source>
        <strain evidence="4">UTEX LB 985</strain>
    </source>
</reference>
<dbReference type="PANTHER" id="PTHR46613">
    <property type="entry name" value="RADIAL SPOKE HEAD 10 HOMOLOG B-RELATED"/>
    <property type="match status" value="1"/>
</dbReference>
<evidence type="ECO:0000256" key="1">
    <source>
        <dbReference type="ARBA" id="ARBA00004316"/>
    </source>
</evidence>
<organism evidence="4">
    <name type="scientific">Haptolina brevifila</name>
    <dbReference type="NCBI Taxonomy" id="156173"/>
    <lineage>
        <taxon>Eukaryota</taxon>
        <taxon>Haptista</taxon>
        <taxon>Haptophyta</taxon>
        <taxon>Prymnesiophyceae</taxon>
        <taxon>Prymnesiales</taxon>
        <taxon>Prymnesiaceae</taxon>
        <taxon>Haptolina</taxon>
    </lineage>
</organism>
<protein>
    <recommendedName>
        <fullName evidence="3">EF-hand domain-containing protein</fullName>
    </recommendedName>
</protein>
<keyword evidence="2" id="KW-0966">Cell projection</keyword>
<gene>
    <name evidence="4" type="ORF">CBRE1094_LOCUS10451</name>
</gene>
<dbReference type="GO" id="GO:0042995">
    <property type="term" value="C:cell projection"/>
    <property type="evidence" value="ECO:0007669"/>
    <property type="project" value="UniProtKB-SubCell"/>
</dbReference>
<evidence type="ECO:0000259" key="3">
    <source>
        <dbReference type="PROSITE" id="PS50222"/>
    </source>
</evidence>
<dbReference type="GO" id="GO:0005509">
    <property type="term" value="F:calcium ion binding"/>
    <property type="evidence" value="ECO:0007669"/>
    <property type="project" value="InterPro"/>
</dbReference>
<dbReference type="EMBL" id="HBGU01019171">
    <property type="protein sequence ID" value="CAD9431424.1"/>
    <property type="molecule type" value="Transcribed_RNA"/>
</dbReference>
<name>A0A7S2CRY1_9EUKA</name>
<dbReference type="InterPro" id="IPR002048">
    <property type="entry name" value="EF_hand_dom"/>
</dbReference>
<accession>A0A7S2CRY1</accession>
<feature type="domain" description="EF-hand" evidence="3">
    <location>
        <begin position="928"/>
        <end position="963"/>
    </location>
</feature>
<sequence length="1995" mass="216210">MTDAKPGEAPKTGDGALEVHEFLEAVVMLAFFRANPEFGEEGKTDAGSVGTPLPECLTSMLKDNLLLNAKRDALAAVKSQLSDKECQDVLGRKKDAAKKAFEKMCKSDPATAAASKKSGVQLSMDWFCQDLFERGVIKDATVVPTSPVKGKKLPEVKISLSSIDAKGAFVTSQKVEKNNASTTINFEEFMVCLALCGSIKYGEVDKMPLPKKVESIFQNFLGEADEQKAVDLCYPPPPRFNPAVKMRAGNEVAAVTTFASVWAKMDLSHLFGFPEFEEGVYELLDKNYGELQSIFSQYAKSGTAGSVSATALQTMQKTEFFNLINDCGMISQDEQTGFTFTRVVNIFMRADQVDDTMKATKVKTLGVNKNAKAGDGSDKANVNNLSRAADRIQEVEITVMKGDSAESGDHGLKMEEFLEAIVATCLYYSNIDLGEVGHNDEVADPLPGCLEKVLEGKILKNAKRDAVAKTKASLQTDKDVQMIYPGIKKALQKSFEESTKVGVRKVFGKPVMSMEMFQQELQDRRCIKEITVDPTSMVKGQKYPPQHSNLSWLDAKGCFTTAQRGDGDEEGNSTIDFDEFVVALALCGSVKYEEIAEMTLATRFSGMVQNYLVEADEQYIISEAVVPPPPRYDTSLAKPLKGQDEAEHKALIKTWSKMDLSHVYGFPLWEEEMFGIFQRSFGELKSIFAQYAKSGSAGSGSALSAMTIQQTELTDIALDCELATDDFKMNRINNIFLRADQVDDTFQVNKSDSRAGATLGKTAEHGNNSLDMAEFFECLVMIALARANPMLGEVGHKDPTDPLPGCLDSMLQKNILVKAKRDALFKYKKMVEKDPECREALRKRSAALKAHFESACVKDATTMTGTKDQFGNVGGEVDGAGSLLGMEVFCTEMAEFDSGLPRPVTEDLTVHPTPAITGDVVPGIKSNLSWLDIKGAFVTCQNDGDGFMTFEEWCTCLGLCGIIKYENVPDDKMTLVQKVDGLYANYLGEKDCHAVISEVLQPPYPRFDPSTSSADSGFKAVWAKMDLKHIFYFPVWEKEVFELLAANHSELKLIFQQYAKSGTAGSSTAKAIFTMQKTELTNLALDCGISSSKDVDFPMVRVTNIYMRGDQVDDTEVASKADRRVKVGKGAEAGDHGLEIQEFYEVLIMLAFQKLNPKFGSVGQNTIEDVKNPLPGALETLLKSYILQKAKRDEMPALVAKIKKDPECVAAFNKNRGDLANMFVKVAGKGAQGGKLSAASAQNVDGLSLSMDDFYEEMFARNLVRDTVESSRPPVVGQVMKKYAMGLSSIDAKGAFAAAQDGSEKQKLAVGDARTFVDFDEFMMAIAVAGWIKYREVLEDGMTLGQCVEGAFDQVLGRKNEQDVLTDALFPEPPRNGFYKASKPVTTKEAHAIFIQCWEEMVITDIVGFPLWEEAVFNLLQPNFEEISAIFAQYAQSITGGKLQASTWLAVTLQENELASFCRDAGLITQEFSIARVQSLYKDLCNNSPKLKEGLNLAAFIPLLLHIALHRANPKLAGSGGVGEAVAEPLPGCFEKVLLNNVLAKAKKSKLVAFKVELQAAGDIGQHFKGTRGELKKEFERIEKKREKKALKFFGASTLTRPTIVAEFKDRNLVVIKKANPRPPITGQPPPEVEVGLSALDVESAFIQCQSGDHAADGGNDSIDIDEFCWLLALCGMVKYAAVDGMSMTQKVDGIAREFLGVASDAALVADSGPSVERYEPPSSSKLTPLWKKMDLSRVEGFPTWEEQVFGLLDAHLADLEALFAYYAGDEGLMQQTELVDLVADCALATPQFGLPKINKLFDEVNKQTGATDSDLEVYEFLQLVVQLAHASVGGGIGGGANAAAALDSLLQSNLSTSARKATVAPMLAALKEDADATGALAAANDAVQAKFATAAGSKPVDSASFIKQLAAAKVLRGCIVGDARCDLTWLDASAAFAAVGGGAPLAAADYGLAIALCGAIKYGKVAALSPAKKVAGIVANLQGAMDEHAVVAGG</sequence>
<dbReference type="InterPro" id="IPR011992">
    <property type="entry name" value="EF-hand-dom_pair"/>
</dbReference>
<comment type="subcellular location">
    <subcellularLocation>
        <location evidence="1">Cell projection</location>
    </subcellularLocation>
</comment>
<dbReference type="PANTHER" id="PTHR46613:SF1">
    <property type="entry name" value="RADIAL SPOKE HEAD 10 HOMOLOG B-RELATED"/>
    <property type="match status" value="1"/>
</dbReference>
<evidence type="ECO:0000313" key="4">
    <source>
        <dbReference type="EMBL" id="CAD9431424.1"/>
    </source>
</evidence>
<proteinExistence type="predicted"/>
<dbReference type="PROSITE" id="PS50222">
    <property type="entry name" value="EF_HAND_2"/>
    <property type="match status" value="1"/>
</dbReference>